<evidence type="ECO:0000256" key="1">
    <source>
        <dbReference type="SAM" id="Coils"/>
    </source>
</evidence>
<protein>
    <submittedName>
        <fullName evidence="4">S-layer domain containing protein</fullName>
    </submittedName>
</protein>
<gene>
    <name evidence="4" type="ORF">O6P43_025662</name>
</gene>
<keyword evidence="2" id="KW-0472">Membrane</keyword>
<feature type="domain" description="SLH" evidence="3">
    <location>
        <begin position="197"/>
        <end position="275"/>
    </location>
</feature>
<comment type="caution">
    <text evidence="4">The sequence shown here is derived from an EMBL/GenBank/DDBJ whole genome shotgun (WGS) entry which is preliminary data.</text>
</comment>
<dbReference type="PANTHER" id="PTHR33740:SF1">
    <property type="entry name" value="SLH DOMAIN PROTEIN"/>
    <property type="match status" value="1"/>
</dbReference>
<evidence type="ECO:0000313" key="5">
    <source>
        <dbReference type="Proteomes" id="UP001163823"/>
    </source>
</evidence>
<organism evidence="4 5">
    <name type="scientific">Quillaja saponaria</name>
    <name type="common">Soap bark tree</name>
    <dbReference type="NCBI Taxonomy" id="32244"/>
    <lineage>
        <taxon>Eukaryota</taxon>
        <taxon>Viridiplantae</taxon>
        <taxon>Streptophyta</taxon>
        <taxon>Embryophyta</taxon>
        <taxon>Tracheophyta</taxon>
        <taxon>Spermatophyta</taxon>
        <taxon>Magnoliopsida</taxon>
        <taxon>eudicotyledons</taxon>
        <taxon>Gunneridae</taxon>
        <taxon>Pentapetalae</taxon>
        <taxon>rosids</taxon>
        <taxon>fabids</taxon>
        <taxon>Fabales</taxon>
        <taxon>Quillajaceae</taxon>
        <taxon>Quillaja</taxon>
    </lineage>
</organism>
<keyword evidence="2" id="KW-1133">Transmembrane helix</keyword>
<feature type="transmembrane region" description="Helical" evidence="2">
    <location>
        <begin position="35"/>
        <end position="59"/>
    </location>
</feature>
<dbReference type="Proteomes" id="UP001163823">
    <property type="component" value="Chromosome 10"/>
</dbReference>
<evidence type="ECO:0000256" key="2">
    <source>
        <dbReference type="SAM" id="Phobius"/>
    </source>
</evidence>
<dbReference type="KEGG" id="qsa:O6P43_025662"/>
<dbReference type="EMBL" id="JARAOO010000010">
    <property type="protein sequence ID" value="KAJ7954046.1"/>
    <property type="molecule type" value="Genomic_DNA"/>
</dbReference>
<dbReference type="AlphaFoldDB" id="A0AAD7LAZ5"/>
<dbReference type="PANTHER" id="PTHR33740">
    <property type="entry name" value="GPI-ANCHORED ADHESIN-LIKE PROTEIN"/>
    <property type="match status" value="1"/>
</dbReference>
<evidence type="ECO:0000313" key="4">
    <source>
        <dbReference type="EMBL" id="KAJ7954046.1"/>
    </source>
</evidence>
<accession>A0AAD7LAZ5</accession>
<dbReference type="PROSITE" id="PS51272">
    <property type="entry name" value="SLH"/>
    <property type="match status" value="1"/>
</dbReference>
<sequence>MFELSWFSWDQNQSDDFGGWAIVDCPLQQKKKRGYATYVIVGISTSLVVLAAVIAHFSLSRKGLKLHLGSPLQLLHGILNPNTTGGDQSKTVEHDTFNGNTLVPEASQEGIPDSVTDTVKSASVQKPERVIFPLDVDSTQQEALSILKKLKIIENDVKADELCTRREYARWLVQISCLLERNMKHRVFPTLALSRSVVTAFDDVSIEDPDFGFIQALAEAGIFPSKLSLGSDSSSTDLDSEGNIKFSPNRFISRQDLICWKAQLEYELMPGLIDQISSKKVGFMDVKEISSEASLALYMDMLAGDKSVLRKVFGLSKRLQPNKPSTKVQAAVALTSGRMTEAISSELSRIEAEISARQAEAEDIRCVFLERGDIQRFWEEKLNEEKNRGSDVERLYHDSISDLEQEKIVQGKIFSEYLNEKVAMDCQKQLLFSLKEEVDEMAAKLASERASYVDEKQNLKHLLGELEIKQEEMLDTKSTLEAEKKLLRFLDLGWRMRPEKA</sequence>
<keyword evidence="5" id="KW-1185">Reference proteome</keyword>
<keyword evidence="1" id="KW-0175">Coiled coil</keyword>
<keyword evidence="2" id="KW-0812">Transmembrane</keyword>
<evidence type="ECO:0000259" key="3">
    <source>
        <dbReference type="PROSITE" id="PS51272"/>
    </source>
</evidence>
<name>A0AAD7LAZ5_QUISA</name>
<dbReference type="InterPro" id="IPR001119">
    <property type="entry name" value="SLH_dom"/>
</dbReference>
<reference evidence="4" key="1">
    <citation type="journal article" date="2023" name="Science">
        <title>Elucidation of the pathway for biosynthesis of saponin adjuvants from the soapbark tree.</title>
        <authorList>
            <person name="Reed J."/>
            <person name="Orme A."/>
            <person name="El-Demerdash A."/>
            <person name="Owen C."/>
            <person name="Martin L.B.B."/>
            <person name="Misra R.C."/>
            <person name="Kikuchi S."/>
            <person name="Rejzek M."/>
            <person name="Martin A.C."/>
            <person name="Harkess A."/>
            <person name="Leebens-Mack J."/>
            <person name="Louveau T."/>
            <person name="Stephenson M.J."/>
            <person name="Osbourn A."/>
        </authorList>
    </citation>
    <scope>NUCLEOTIDE SEQUENCE</scope>
    <source>
        <strain evidence="4">S10</strain>
    </source>
</reference>
<feature type="coiled-coil region" evidence="1">
    <location>
        <begin position="452"/>
        <end position="483"/>
    </location>
</feature>
<proteinExistence type="predicted"/>